<dbReference type="InterPro" id="IPR016040">
    <property type="entry name" value="NAD(P)-bd_dom"/>
</dbReference>
<accession>A0A0F9H1R5</accession>
<name>A0A0F9H1R5_9ZZZZ</name>
<evidence type="ECO:0000256" key="1">
    <source>
        <dbReference type="ARBA" id="ARBA00007637"/>
    </source>
</evidence>
<dbReference type="SUPFAM" id="SSF51735">
    <property type="entry name" value="NAD(P)-binding Rossmann-fold domains"/>
    <property type="match status" value="1"/>
</dbReference>
<dbReference type="InterPro" id="IPR001509">
    <property type="entry name" value="Epimerase_deHydtase"/>
</dbReference>
<protein>
    <submittedName>
        <fullName evidence="4">Uncharacterized protein</fullName>
    </submittedName>
</protein>
<reference evidence="4" key="1">
    <citation type="journal article" date="2015" name="Nature">
        <title>Complex archaea that bridge the gap between prokaryotes and eukaryotes.</title>
        <authorList>
            <person name="Spang A."/>
            <person name="Saw J.H."/>
            <person name="Jorgensen S.L."/>
            <person name="Zaremba-Niedzwiedzka K."/>
            <person name="Martijn J."/>
            <person name="Lind A.E."/>
            <person name="van Eijk R."/>
            <person name="Schleper C."/>
            <person name="Guy L."/>
            <person name="Ettema T.J."/>
        </authorList>
    </citation>
    <scope>NUCLEOTIDE SEQUENCE</scope>
</reference>
<gene>
    <name evidence="4" type="ORF">LCGC14_1839860</name>
</gene>
<dbReference type="Pfam" id="PF16363">
    <property type="entry name" value="GDP_Man_Dehyd"/>
    <property type="match status" value="1"/>
</dbReference>
<dbReference type="AlphaFoldDB" id="A0A0F9H1R5"/>
<proteinExistence type="inferred from homology"/>
<dbReference type="Gene3D" id="3.40.50.720">
    <property type="entry name" value="NAD(P)-binding Rossmann-like Domain"/>
    <property type="match status" value="1"/>
</dbReference>
<comment type="caution">
    <text evidence="4">The sequence shown here is derived from an EMBL/GenBank/DDBJ whole genome shotgun (WGS) entry which is preliminary data.</text>
</comment>
<evidence type="ECO:0000259" key="2">
    <source>
        <dbReference type="Pfam" id="PF01370"/>
    </source>
</evidence>
<sequence>LVDKLVELGHQVVVFDSLEPQVHGEKREIPKYLNKECEFIEGDVRDRNSLGKALPKIEIIFHQAATVGVAQSMYEISRYSQVNVLGTANLLDILANESHQVEKLIVASSMSVYGEGQYNCAKCGVVYPKLRSLSQLKGGEWEMKCPLCNEKVESLPTDEDKPLYPTSVYAISKRDQEEMCLTVGRAYHIPSVALRYFNVYGPRQALSNPYTGIAAIFSSRILNNHSPCIFEDGLQSRDFTHVSDIIQANLLAMQNDKANYQVFNVGTGRSLRVLDIAQALIKKLGSSIDIDIVSKYREGDIRHCYADISKIQSQISFQPKVKFEEGISDLVEWARGQEAWDQFEKSRRELEQKGLTT</sequence>
<feature type="domain" description="NAD(P)-binding" evidence="3">
    <location>
        <begin position="152"/>
        <end position="329"/>
    </location>
</feature>
<feature type="non-terminal residue" evidence="4">
    <location>
        <position position="1"/>
    </location>
</feature>
<dbReference type="InterPro" id="IPR036291">
    <property type="entry name" value="NAD(P)-bd_dom_sf"/>
</dbReference>
<evidence type="ECO:0000259" key="3">
    <source>
        <dbReference type="Pfam" id="PF16363"/>
    </source>
</evidence>
<comment type="similarity">
    <text evidence="1">Belongs to the NAD(P)-dependent epimerase/dehydratase family.</text>
</comment>
<dbReference type="EMBL" id="LAZR01018304">
    <property type="protein sequence ID" value="KKL96901.1"/>
    <property type="molecule type" value="Genomic_DNA"/>
</dbReference>
<dbReference type="PANTHER" id="PTHR43000">
    <property type="entry name" value="DTDP-D-GLUCOSE 4,6-DEHYDRATASE-RELATED"/>
    <property type="match status" value="1"/>
</dbReference>
<dbReference type="PRINTS" id="PR01713">
    <property type="entry name" value="NUCEPIMERASE"/>
</dbReference>
<organism evidence="4">
    <name type="scientific">marine sediment metagenome</name>
    <dbReference type="NCBI Taxonomy" id="412755"/>
    <lineage>
        <taxon>unclassified sequences</taxon>
        <taxon>metagenomes</taxon>
        <taxon>ecological metagenomes</taxon>
    </lineage>
</organism>
<dbReference type="Pfam" id="PF01370">
    <property type="entry name" value="Epimerase"/>
    <property type="match status" value="1"/>
</dbReference>
<evidence type="ECO:0000313" key="4">
    <source>
        <dbReference type="EMBL" id="KKL96901.1"/>
    </source>
</evidence>
<feature type="domain" description="NAD-dependent epimerase/dehydratase" evidence="2">
    <location>
        <begin position="1"/>
        <end position="117"/>
    </location>
</feature>